<name>X1G010_9ZZZZ</name>
<dbReference type="SUPFAM" id="SSF101262">
    <property type="entry name" value="Methenyltetrahydrofolate cyclohydrolase-like"/>
    <property type="match status" value="1"/>
</dbReference>
<reference evidence="2" key="1">
    <citation type="journal article" date="2014" name="Front. Microbiol.">
        <title>High frequency of phylogenetically diverse reductive dehalogenase-homologous genes in deep subseafloor sedimentary metagenomes.</title>
        <authorList>
            <person name="Kawai M."/>
            <person name="Futagami T."/>
            <person name="Toyoda A."/>
            <person name="Takaki Y."/>
            <person name="Nishi S."/>
            <person name="Hori S."/>
            <person name="Arai W."/>
            <person name="Tsubouchi T."/>
            <person name="Morono Y."/>
            <person name="Uchiyama I."/>
            <person name="Ito T."/>
            <person name="Fujiyama A."/>
            <person name="Inagaki F."/>
            <person name="Takami H."/>
        </authorList>
    </citation>
    <scope>NUCLEOTIDE SEQUENCE</scope>
    <source>
        <strain evidence="2">Expedition CK06-06</strain>
    </source>
</reference>
<evidence type="ECO:0000313" key="2">
    <source>
        <dbReference type="EMBL" id="GAH34929.1"/>
    </source>
</evidence>
<dbReference type="InterPro" id="IPR007044">
    <property type="entry name" value="Cyclodeamin/CycHdrlase"/>
</dbReference>
<organism evidence="2">
    <name type="scientific">marine sediment metagenome</name>
    <dbReference type="NCBI Taxonomy" id="412755"/>
    <lineage>
        <taxon>unclassified sequences</taxon>
        <taxon>metagenomes</taxon>
        <taxon>ecological metagenomes</taxon>
    </lineage>
</organism>
<comment type="caution">
    <text evidence="2">The sequence shown here is derived from an EMBL/GenBank/DDBJ whole genome shotgun (WGS) entry which is preliminary data.</text>
</comment>
<evidence type="ECO:0000259" key="1">
    <source>
        <dbReference type="Pfam" id="PF04961"/>
    </source>
</evidence>
<dbReference type="Gene3D" id="1.20.120.680">
    <property type="entry name" value="Formiminotetrahydrofolate cyclodeaminase monomer, up-and-down helical bundle"/>
    <property type="match status" value="1"/>
</dbReference>
<proteinExistence type="predicted"/>
<dbReference type="EMBL" id="BARU01007968">
    <property type="protein sequence ID" value="GAH34929.1"/>
    <property type="molecule type" value="Genomic_DNA"/>
</dbReference>
<feature type="non-terminal residue" evidence="2">
    <location>
        <position position="1"/>
    </location>
</feature>
<sequence length="189" mass="20519">APGGGSTAALCGALSASLSSMVSNLTFGKKEYENVQKDVKELAVKAQSLKDEFLRDVDLDTMAFNKLMEAYRLPKKTEEQKEKRAQAVEKALKEATLVPFGVLEKSIEALDMAREIALKGNKNSLSDAGVAGLTAQAAAEGAYYNIKINLPNLQDNEFKSKIKKQAASLKKKAVKLGDELRGIIEKELK</sequence>
<accession>X1G010</accession>
<feature type="domain" description="Cyclodeaminase/cyclohydrolase" evidence="1">
    <location>
        <begin position="1"/>
        <end position="167"/>
    </location>
</feature>
<protein>
    <recommendedName>
        <fullName evidence="1">Cyclodeaminase/cyclohydrolase domain-containing protein</fullName>
    </recommendedName>
</protein>
<dbReference type="GO" id="GO:0003824">
    <property type="term" value="F:catalytic activity"/>
    <property type="evidence" value="ECO:0007669"/>
    <property type="project" value="InterPro"/>
</dbReference>
<dbReference type="Pfam" id="PF04961">
    <property type="entry name" value="FTCD_C"/>
    <property type="match status" value="1"/>
</dbReference>
<dbReference type="InterPro" id="IPR036178">
    <property type="entry name" value="Formintransfe-cycloase-like_sf"/>
</dbReference>
<gene>
    <name evidence="2" type="ORF">S03H2_15653</name>
</gene>
<dbReference type="AlphaFoldDB" id="X1G010"/>